<dbReference type="SUPFAM" id="SSF51215">
    <property type="entry name" value="Regulatory protein AraC"/>
    <property type="match status" value="1"/>
</dbReference>
<reference evidence="5" key="2">
    <citation type="submission" date="2021-04" db="EMBL/GenBank/DDBJ databases">
        <authorList>
            <person name="Gilroy R."/>
        </authorList>
    </citation>
    <scope>NUCLEOTIDE SEQUENCE</scope>
    <source>
        <strain evidence="5">CHK192-9172</strain>
    </source>
</reference>
<feature type="domain" description="HTH araC/xylS-type" evidence="4">
    <location>
        <begin position="174"/>
        <end position="272"/>
    </location>
</feature>
<evidence type="ECO:0000259" key="4">
    <source>
        <dbReference type="PROSITE" id="PS01124"/>
    </source>
</evidence>
<dbReference type="InterPro" id="IPR037923">
    <property type="entry name" value="HTH-like"/>
</dbReference>
<dbReference type="Pfam" id="PF12833">
    <property type="entry name" value="HTH_18"/>
    <property type="match status" value="1"/>
</dbReference>
<dbReference type="PRINTS" id="PR00032">
    <property type="entry name" value="HTHARAC"/>
</dbReference>
<keyword evidence="1" id="KW-0805">Transcription regulation</keyword>
<name>A0A9D2D3X8_9FIRM</name>
<dbReference type="PROSITE" id="PS01124">
    <property type="entry name" value="HTH_ARAC_FAMILY_2"/>
    <property type="match status" value="1"/>
</dbReference>
<accession>A0A9D2D3X8</accession>
<evidence type="ECO:0000256" key="3">
    <source>
        <dbReference type="ARBA" id="ARBA00023163"/>
    </source>
</evidence>
<protein>
    <submittedName>
        <fullName evidence="5">AraC family transcriptional regulator</fullName>
    </submittedName>
</protein>
<dbReference type="AlphaFoldDB" id="A0A9D2D3X8"/>
<proteinExistence type="predicted"/>
<evidence type="ECO:0000313" key="5">
    <source>
        <dbReference type="EMBL" id="HIZ08161.1"/>
    </source>
</evidence>
<dbReference type="Pfam" id="PF02311">
    <property type="entry name" value="AraC_binding"/>
    <property type="match status" value="1"/>
</dbReference>
<dbReference type="InterPro" id="IPR009057">
    <property type="entry name" value="Homeodomain-like_sf"/>
</dbReference>
<dbReference type="InterPro" id="IPR018062">
    <property type="entry name" value="HTH_AraC-typ_CS"/>
</dbReference>
<dbReference type="Gene3D" id="2.60.120.280">
    <property type="entry name" value="Regulatory protein AraC"/>
    <property type="match status" value="1"/>
</dbReference>
<organism evidence="5 6">
    <name type="scientific">Candidatus Eubacterium avistercoris</name>
    <dbReference type="NCBI Taxonomy" id="2838567"/>
    <lineage>
        <taxon>Bacteria</taxon>
        <taxon>Bacillati</taxon>
        <taxon>Bacillota</taxon>
        <taxon>Clostridia</taxon>
        <taxon>Eubacteriales</taxon>
        <taxon>Eubacteriaceae</taxon>
        <taxon>Eubacterium</taxon>
    </lineage>
</organism>
<dbReference type="PANTHER" id="PTHR43280">
    <property type="entry name" value="ARAC-FAMILY TRANSCRIPTIONAL REGULATOR"/>
    <property type="match status" value="1"/>
</dbReference>
<evidence type="ECO:0000256" key="1">
    <source>
        <dbReference type="ARBA" id="ARBA00023015"/>
    </source>
</evidence>
<dbReference type="Gene3D" id="1.10.10.60">
    <property type="entry name" value="Homeodomain-like"/>
    <property type="match status" value="2"/>
</dbReference>
<dbReference type="GO" id="GO:0003700">
    <property type="term" value="F:DNA-binding transcription factor activity"/>
    <property type="evidence" value="ECO:0007669"/>
    <property type="project" value="InterPro"/>
</dbReference>
<dbReference type="Proteomes" id="UP000824024">
    <property type="component" value="Unassembled WGS sequence"/>
</dbReference>
<keyword evidence="3" id="KW-0804">Transcription</keyword>
<evidence type="ECO:0000256" key="2">
    <source>
        <dbReference type="ARBA" id="ARBA00023125"/>
    </source>
</evidence>
<dbReference type="InterPro" id="IPR020449">
    <property type="entry name" value="Tscrpt_reg_AraC-type_HTH"/>
</dbReference>
<dbReference type="SMART" id="SM00342">
    <property type="entry name" value="HTH_ARAC"/>
    <property type="match status" value="1"/>
</dbReference>
<comment type="caution">
    <text evidence="5">The sequence shown here is derived from an EMBL/GenBank/DDBJ whole genome shotgun (WGS) entry which is preliminary data.</text>
</comment>
<dbReference type="CDD" id="cd06986">
    <property type="entry name" value="cupin_MmsR-like_N"/>
    <property type="match status" value="1"/>
</dbReference>
<dbReference type="PROSITE" id="PS00041">
    <property type="entry name" value="HTH_ARAC_FAMILY_1"/>
    <property type="match status" value="1"/>
</dbReference>
<dbReference type="SUPFAM" id="SSF46689">
    <property type="entry name" value="Homeodomain-like"/>
    <property type="match status" value="2"/>
</dbReference>
<gene>
    <name evidence="5" type="ORF">IAA08_09525</name>
</gene>
<keyword evidence="2" id="KW-0238">DNA-binding</keyword>
<dbReference type="InterPro" id="IPR018060">
    <property type="entry name" value="HTH_AraC"/>
</dbReference>
<evidence type="ECO:0000313" key="6">
    <source>
        <dbReference type="Proteomes" id="UP000824024"/>
    </source>
</evidence>
<dbReference type="PANTHER" id="PTHR43280:SF28">
    <property type="entry name" value="HTH-TYPE TRANSCRIPTIONAL ACTIVATOR RHAS"/>
    <property type="match status" value="1"/>
</dbReference>
<reference evidence="5" key="1">
    <citation type="journal article" date="2021" name="PeerJ">
        <title>Extensive microbial diversity within the chicken gut microbiome revealed by metagenomics and culture.</title>
        <authorList>
            <person name="Gilroy R."/>
            <person name="Ravi A."/>
            <person name="Getino M."/>
            <person name="Pursley I."/>
            <person name="Horton D.L."/>
            <person name="Alikhan N.F."/>
            <person name="Baker D."/>
            <person name="Gharbi K."/>
            <person name="Hall N."/>
            <person name="Watson M."/>
            <person name="Adriaenssens E.M."/>
            <person name="Foster-Nyarko E."/>
            <person name="Jarju S."/>
            <person name="Secka A."/>
            <person name="Antonio M."/>
            <person name="Oren A."/>
            <person name="Chaudhuri R.R."/>
            <person name="La Ragione R."/>
            <person name="Hildebrand F."/>
            <person name="Pallen M.J."/>
        </authorList>
    </citation>
    <scope>NUCLEOTIDE SEQUENCE</scope>
    <source>
        <strain evidence="5">CHK192-9172</strain>
    </source>
</reference>
<dbReference type="GO" id="GO:0043565">
    <property type="term" value="F:sequence-specific DNA binding"/>
    <property type="evidence" value="ECO:0007669"/>
    <property type="project" value="InterPro"/>
</dbReference>
<sequence>MNTSLEIYFCGREQCAAGHSFGPAVRPHYLIHFILSGKGRYHVNGNAYHLQAGDAFLIYPGETTFYKADEKTPWEYAWIGFGGESCCALLSSCAFSENGYIFRQASAAEYEKNTAAEKSNSFADTTACLEKMIHCFESGCQNSLELLGYFYLILSRITNSSQIAQTSPEELYLQKALDYIHNNYGYPIYIQNLSRQIGIDRSYLYKLMERKFHLSPQQYLIEYRLTKAREMLKNTSLSITEITFSCGFKDTSSFCRIFKKRTGISPGMFRKNPSAYQLSD</sequence>
<dbReference type="EMBL" id="DXCH01000263">
    <property type="protein sequence ID" value="HIZ08161.1"/>
    <property type="molecule type" value="Genomic_DNA"/>
</dbReference>
<dbReference type="InterPro" id="IPR003313">
    <property type="entry name" value="AraC-bd"/>
</dbReference>